<protein>
    <submittedName>
        <fullName evidence="2 4">Uncharacterized protein</fullName>
    </submittedName>
</protein>
<accession>A0A0N4WYH1</accession>
<sequence length="93" mass="10398">MFQKVFSIPGGAYTNPIALDNEDETAENRPSSPLPPRPPQRNQCEIEIEPGVFALTRNLRQLMAVFPDSLREAAAFTRQNKFLGGNWSVVLPK</sequence>
<dbReference type="EMBL" id="UZAF01019655">
    <property type="protein sequence ID" value="VDO62399.1"/>
    <property type="molecule type" value="Genomic_DNA"/>
</dbReference>
<name>A0A0N4WYH1_HAEPC</name>
<feature type="region of interest" description="Disordered" evidence="1">
    <location>
        <begin position="1"/>
        <end position="42"/>
    </location>
</feature>
<evidence type="ECO:0000313" key="4">
    <source>
        <dbReference type="WBParaSite" id="HPLM_0001692101-mRNA-1"/>
    </source>
</evidence>
<evidence type="ECO:0000313" key="2">
    <source>
        <dbReference type="EMBL" id="VDO62399.1"/>
    </source>
</evidence>
<dbReference type="OrthoDB" id="10573843at2759"/>
<gene>
    <name evidence="2" type="ORF">HPLM_LOCUS16913</name>
</gene>
<reference evidence="4" key="1">
    <citation type="submission" date="2017-02" db="UniProtKB">
        <authorList>
            <consortium name="WormBaseParasite"/>
        </authorList>
    </citation>
    <scope>IDENTIFICATION</scope>
</reference>
<dbReference type="AlphaFoldDB" id="A0A0N4WYH1"/>
<organism evidence="4">
    <name type="scientific">Haemonchus placei</name>
    <name type="common">Barber's pole worm</name>
    <dbReference type="NCBI Taxonomy" id="6290"/>
    <lineage>
        <taxon>Eukaryota</taxon>
        <taxon>Metazoa</taxon>
        <taxon>Ecdysozoa</taxon>
        <taxon>Nematoda</taxon>
        <taxon>Chromadorea</taxon>
        <taxon>Rhabditida</taxon>
        <taxon>Rhabditina</taxon>
        <taxon>Rhabditomorpha</taxon>
        <taxon>Strongyloidea</taxon>
        <taxon>Trichostrongylidae</taxon>
        <taxon>Haemonchus</taxon>
    </lineage>
</organism>
<evidence type="ECO:0000256" key="1">
    <source>
        <dbReference type="SAM" id="MobiDB-lite"/>
    </source>
</evidence>
<dbReference type="Proteomes" id="UP000268014">
    <property type="component" value="Unassembled WGS sequence"/>
</dbReference>
<proteinExistence type="predicted"/>
<keyword evidence="3" id="KW-1185">Reference proteome</keyword>
<reference evidence="2 3" key="2">
    <citation type="submission" date="2018-11" db="EMBL/GenBank/DDBJ databases">
        <authorList>
            <consortium name="Pathogen Informatics"/>
        </authorList>
    </citation>
    <scope>NUCLEOTIDE SEQUENCE [LARGE SCALE GENOMIC DNA]</scope>
    <source>
        <strain evidence="2 3">MHpl1</strain>
    </source>
</reference>
<evidence type="ECO:0000313" key="3">
    <source>
        <dbReference type="Proteomes" id="UP000268014"/>
    </source>
</evidence>
<dbReference type="WBParaSite" id="HPLM_0001692101-mRNA-1">
    <property type="protein sequence ID" value="HPLM_0001692101-mRNA-1"/>
    <property type="gene ID" value="HPLM_0001692101"/>
</dbReference>